<evidence type="ECO:0000313" key="2">
    <source>
        <dbReference type="EMBL" id="KYF48463.1"/>
    </source>
</evidence>
<evidence type="ECO:0000259" key="1">
    <source>
        <dbReference type="Pfam" id="PF05685"/>
    </source>
</evidence>
<gene>
    <name evidence="2" type="ORF">BE08_21355</name>
</gene>
<dbReference type="PANTHER" id="PTHR34107">
    <property type="entry name" value="SLL0198 PROTEIN-RELATED"/>
    <property type="match status" value="1"/>
</dbReference>
<sequence>MSTSASRIPPRATVADLLALPEDRRYHEIIGGVLVRKATPTGEHGGTQAALTGVLFDPFNRRPGGRRPGGWWLLTEVEIELEPEEVYRPDVLGFRRERVPERPRGNPLRLRPDWVCEVLSSTNARNDTVKKMRVYHRCEIPYYWILDPREETLTVYRWTREGYLTVLLAERGERVRAEPFDAVELSVGVLFGDDADD</sequence>
<dbReference type="InterPro" id="IPR011335">
    <property type="entry name" value="Restrct_endonuc-II-like"/>
</dbReference>
<proteinExistence type="predicted"/>
<name>A0A150P1D1_SORCE</name>
<dbReference type="InterPro" id="IPR008538">
    <property type="entry name" value="Uma2"/>
</dbReference>
<comment type="caution">
    <text evidence="2">The sequence shown here is derived from an EMBL/GenBank/DDBJ whole genome shotgun (WGS) entry which is preliminary data.</text>
</comment>
<dbReference type="EMBL" id="JELY01003493">
    <property type="protein sequence ID" value="KYF48463.1"/>
    <property type="molecule type" value="Genomic_DNA"/>
</dbReference>
<dbReference type="InterPro" id="IPR012296">
    <property type="entry name" value="Nuclease_put_TT1808"/>
</dbReference>
<accession>A0A150P1D1</accession>
<dbReference type="AlphaFoldDB" id="A0A150P1D1"/>
<dbReference type="Pfam" id="PF05685">
    <property type="entry name" value="Uma2"/>
    <property type="match status" value="1"/>
</dbReference>
<organism evidence="2 3">
    <name type="scientific">Sorangium cellulosum</name>
    <name type="common">Polyangium cellulosum</name>
    <dbReference type="NCBI Taxonomy" id="56"/>
    <lineage>
        <taxon>Bacteria</taxon>
        <taxon>Pseudomonadati</taxon>
        <taxon>Myxococcota</taxon>
        <taxon>Polyangia</taxon>
        <taxon>Polyangiales</taxon>
        <taxon>Polyangiaceae</taxon>
        <taxon>Sorangium</taxon>
    </lineage>
</organism>
<protein>
    <recommendedName>
        <fullName evidence="1">Putative restriction endonuclease domain-containing protein</fullName>
    </recommendedName>
</protein>
<dbReference type="PANTHER" id="PTHR34107:SF4">
    <property type="entry name" value="SLL1222 PROTEIN"/>
    <property type="match status" value="1"/>
</dbReference>
<feature type="domain" description="Putative restriction endonuclease" evidence="1">
    <location>
        <begin position="15"/>
        <end position="187"/>
    </location>
</feature>
<dbReference type="Proteomes" id="UP000075420">
    <property type="component" value="Unassembled WGS sequence"/>
</dbReference>
<reference evidence="2 3" key="1">
    <citation type="submission" date="2014-02" db="EMBL/GenBank/DDBJ databases">
        <title>The small core and large imbalanced accessory genome model reveals a collaborative survival strategy of Sorangium cellulosum strains in nature.</title>
        <authorList>
            <person name="Han K."/>
            <person name="Peng R."/>
            <person name="Blom J."/>
            <person name="Li Y.-Z."/>
        </authorList>
    </citation>
    <scope>NUCLEOTIDE SEQUENCE [LARGE SCALE GENOMIC DNA]</scope>
    <source>
        <strain evidence="2 3">So0157-25</strain>
    </source>
</reference>
<evidence type="ECO:0000313" key="3">
    <source>
        <dbReference type="Proteomes" id="UP000075420"/>
    </source>
</evidence>
<dbReference type="CDD" id="cd06260">
    <property type="entry name" value="DUF820-like"/>
    <property type="match status" value="1"/>
</dbReference>
<dbReference type="Gene3D" id="3.90.1570.10">
    <property type="entry name" value="tt1808, chain A"/>
    <property type="match status" value="1"/>
</dbReference>
<dbReference type="SUPFAM" id="SSF52980">
    <property type="entry name" value="Restriction endonuclease-like"/>
    <property type="match status" value="1"/>
</dbReference>